<sequence length="178" mass="17800">MSFQSQINYNWPVGFPGDVASANPTRTAIAGALGHRAGAGGVTIGNFAWAQSDGVTVLNKPDPSNASASPTGFVIRDNSAIIAGFNQGSTMTMNPGFMVTLKTGGDFFALVSADTITGQGVFASTTDGSIKTAPVGSPPDGTVATGWVVAKGAPAGQVSIISGPLAPISFAATPQLNK</sequence>
<accession>A0A4Y6ULZ6</accession>
<dbReference type="EMBL" id="CP038141">
    <property type="protein sequence ID" value="QDH17416.1"/>
    <property type="molecule type" value="Genomic_DNA"/>
</dbReference>
<protein>
    <recommendedName>
        <fullName evidence="3">DUF2190 family protein</fullName>
    </recommendedName>
</protein>
<organism evidence="1 2">
    <name type="scientific">Swingsia samuiensis</name>
    <dbReference type="NCBI Taxonomy" id="1293412"/>
    <lineage>
        <taxon>Bacteria</taxon>
        <taxon>Pseudomonadati</taxon>
        <taxon>Pseudomonadota</taxon>
        <taxon>Alphaproteobacteria</taxon>
        <taxon>Acetobacterales</taxon>
        <taxon>Acetobacteraceae</taxon>
        <taxon>Swingsia</taxon>
    </lineage>
</organism>
<gene>
    <name evidence="1" type="ORF">E3D00_07435</name>
</gene>
<evidence type="ECO:0000313" key="1">
    <source>
        <dbReference type="EMBL" id="QDH17416.1"/>
    </source>
</evidence>
<dbReference type="RefSeq" id="WP_141461343.1">
    <property type="nucleotide sequence ID" value="NZ_CP038141.1"/>
</dbReference>
<dbReference type="AlphaFoldDB" id="A0A4Y6ULZ6"/>
<keyword evidence="2" id="KW-1185">Reference proteome</keyword>
<dbReference type="Proteomes" id="UP000316313">
    <property type="component" value="Chromosome"/>
</dbReference>
<dbReference type="KEGG" id="ssam:E3D00_07435"/>
<evidence type="ECO:0008006" key="3">
    <source>
        <dbReference type="Google" id="ProtNLM"/>
    </source>
</evidence>
<name>A0A4Y6ULZ6_9PROT</name>
<reference evidence="1 2" key="1">
    <citation type="submission" date="2019-03" db="EMBL/GenBank/DDBJ databases">
        <title>The complete genome sequence of Swingsia samuiensis NBRC107927(T).</title>
        <authorList>
            <person name="Chua K.-O."/>
            <person name="Chan K.-G."/>
            <person name="See-Too W.-S."/>
        </authorList>
    </citation>
    <scope>NUCLEOTIDE SEQUENCE [LARGE SCALE GENOMIC DNA]</scope>
    <source>
        <strain evidence="1 2">AH83</strain>
    </source>
</reference>
<proteinExistence type="predicted"/>
<dbReference type="Pfam" id="PF23982">
    <property type="entry name" value="XM1_gp53_minor_capsid"/>
    <property type="match status" value="1"/>
</dbReference>
<dbReference type="OrthoDB" id="7224958at2"/>
<dbReference type="InterPro" id="IPR056914">
    <property type="entry name" value="Gp53-like"/>
</dbReference>
<evidence type="ECO:0000313" key="2">
    <source>
        <dbReference type="Proteomes" id="UP000316313"/>
    </source>
</evidence>